<feature type="signal peptide" evidence="1">
    <location>
        <begin position="1"/>
        <end position="28"/>
    </location>
</feature>
<evidence type="ECO:0000313" key="3">
    <source>
        <dbReference type="Proteomes" id="UP000051298"/>
    </source>
</evidence>
<proteinExistence type="predicted"/>
<evidence type="ECO:0000313" key="2">
    <source>
        <dbReference type="EMBL" id="CUH61156.1"/>
    </source>
</evidence>
<dbReference type="NCBIfam" id="TIGR01451">
    <property type="entry name" value="B_ant_repeat"/>
    <property type="match status" value="1"/>
</dbReference>
<accession>A0A0P1F0U2</accession>
<gene>
    <name evidence="2" type="ORF">THS5294_02457</name>
</gene>
<dbReference type="AlphaFoldDB" id="A0A0P1F0U2"/>
<dbReference type="EMBL" id="CYRX01000031">
    <property type="protein sequence ID" value="CUH61156.1"/>
    <property type="molecule type" value="Genomic_DNA"/>
</dbReference>
<feature type="chain" id="PRO_5006062152" description="DUF11 domain-containing protein" evidence="1">
    <location>
        <begin position="29"/>
        <end position="174"/>
    </location>
</feature>
<keyword evidence="1" id="KW-0732">Signal</keyword>
<evidence type="ECO:0008006" key="4">
    <source>
        <dbReference type="Google" id="ProtNLM"/>
    </source>
</evidence>
<name>A0A0P1F0U2_9RHOB</name>
<evidence type="ECO:0000256" key="1">
    <source>
        <dbReference type="SAM" id="SignalP"/>
    </source>
</evidence>
<organism evidence="2 3">
    <name type="scientific">Thalassobacter stenotrophicus</name>
    <dbReference type="NCBI Taxonomy" id="266809"/>
    <lineage>
        <taxon>Bacteria</taxon>
        <taxon>Pseudomonadati</taxon>
        <taxon>Pseudomonadota</taxon>
        <taxon>Alphaproteobacteria</taxon>
        <taxon>Rhodobacterales</taxon>
        <taxon>Roseobacteraceae</taxon>
        <taxon>Thalassobacter</taxon>
    </lineage>
</organism>
<dbReference type="RefSeq" id="WP_058123968.1">
    <property type="nucleotide sequence ID" value="NZ_CYRX01000031.1"/>
</dbReference>
<dbReference type="eggNOG" id="COG4719">
    <property type="taxonomic scope" value="Bacteria"/>
</dbReference>
<dbReference type="InterPro" id="IPR047589">
    <property type="entry name" value="DUF11_rpt"/>
</dbReference>
<dbReference type="STRING" id="266809.PM03_11460"/>
<dbReference type="Proteomes" id="UP000051298">
    <property type="component" value="Unassembled WGS sequence"/>
</dbReference>
<reference evidence="2 3" key="1">
    <citation type="submission" date="2015-09" db="EMBL/GenBank/DDBJ databases">
        <authorList>
            <consortium name="Swine Surveillance"/>
        </authorList>
    </citation>
    <scope>NUCLEOTIDE SEQUENCE [LARGE SCALE GENOMIC DNA]</scope>
    <source>
        <strain evidence="2 3">CECT 5294</strain>
    </source>
</reference>
<sequence>MSECSPIRRRTAITALTIAAATCVFANAAVAQALESDFSFTIIETNAQGQEQQIERDDVEPGEMIEYTLRHENTSDAPLAGLVIRAPVPVGVTLKPAAEFSSVPARFEVQAELDPEQDGLEWAALPAMRRVADAQGALVEEPLPNNAIVAVRWTLDAPLAAGETALNGYRVQVN</sequence>
<protein>
    <recommendedName>
        <fullName evidence="4">DUF11 domain-containing protein</fullName>
    </recommendedName>
</protein>